<dbReference type="NCBIfam" id="TIGR04183">
    <property type="entry name" value="Por_Secre_tail"/>
    <property type="match status" value="1"/>
</dbReference>
<keyword evidence="1" id="KW-0732">Signal</keyword>
<protein>
    <submittedName>
        <fullName evidence="3">T9SS C-terminal target domain-containing protein</fullName>
    </submittedName>
</protein>
<dbReference type="InterPro" id="IPR026444">
    <property type="entry name" value="Secre_tail"/>
</dbReference>
<evidence type="ECO:0000259" key="2">
    <source>
        <dbReference type="Pfam" id="PF18962"/>
    </source>
</evidence>
<sequence length="297" mass="32969">MKNITLYIFLVFAFFNNAYGQEILFDFSNDMQGWTAYDLDGNGNTIMQGKQWYVDVNDLKGKETSEGVLRYNIANFDGIYVPGYDKEDNWVISPPINISKLGSALDLELVWETTDPRTNRAFVVFFASSSPDVETFRNLTTKQSIGNVQRATTNSSFPDFQSKTITIQKTKLPASDVIYLGIKRSSMPAEHSTNINIKEINMVPNGGGEISLSTTEVKASKNITKLAQNPVSTALLLKLNPAMAAAKTTMQVYSVTGQQVLNTKYSREISVAQLAPGMYFARVSDGTLTETVKFIKK</sequence>
<evidence type="ECO:0000256" key="1">
    <source>
        <dbReference type="ARBA" id="ARBA00022729"/>
    </source>
</evidence>
<dbReference type="Gene3D" id="2.60.120.200">
    <property type="match status" value="1"/>
</dbReference>
<name>A0A3G8WY31_9FLAO</name>
<feature type="domain" description="Secretion system C-terminal sorting" evidence="2">
    <location>
        <begin position="229"/>
        <end position="295"/>
    </location>
</feature>
<evidence type="ECO:0000313" key="4">
    <source>
        <dbReference type="Proteomes" id="UP000282297"/>
    </source>
</evidence>
<dbReference type="EMBL" id="CP034171">
    <property type="protein sequence ID" value="AZI20676.1"/>
    <property type="molecule type" value="Genomic_DNA"/>
</dbReference>
<evidence type="ECO:0000313" key="3">
    <source>
        <dbReference type="EMBL" id="AZI20676.1"/>
    </source>
</evidence>
<reference evidence="4" key="1">
    <citation type="submission" date="2018-11" db="EMBL/GenBank/DDBJ databases">
        <title>Proposal to divide the Flavobacteriaceae and reorganize its genera based on Amino Acid Identity values calculated from whole genome sequences.</title>
        <authorList>
            <person name="Nicholson A.C."/>
            <person name="Gulvik C.A."/>
            <person name="Whitney A.M."/>
            <person name="Humrighouse B.W."/>
            <person name="Bell M."/>
            <person name="Holmes B."/>
            <person name="Steigerwalt A.B."/>
            <person name="Villarma A."/>
            <person name="Sheth M."/>
            <person name="Batra D."/>
            <person name="Pryor J."/>
            <person name="Bernardet J.-F."/>
            <person name="Hugo C."/>
            <person name="Kampfer P."/>
            <person name="Newman J.D."/>
            <person name="McQuiston J.R."/>
        </authorList>
    </citation>
    <scope>NUCLEOTIDE SEQUENCE [LARGE SCALE GENOMIC DNA]</scope>
    <source>
        <strain evidence="4">H4753</strain>
    </source>
</reference>
<dbReference type="Proteomes" id="UP000282297">
    <property type="component" value="Chromosome"/>
</dbReference>
<gene>
    <name evidence="3" type="ORF">EIH08_08105</name>
</gene>
<proteinExistence type="predicted"/>
<dbReference type="AlphaFoldDB" id="A0A3G8WY31"/>
<dbReference type="Pfam" id="PF18962">
    <property type="entry name" value="Por_Secre_tail"/>
    <property type="match status" value="1"/>
</dbReference>
<organism evidence="3 4">
    <name type="scientific">Chryseobacterium taklimakanense</name>
    <dbReference type="NCBI Taxonomy" id="536441"/>
    <lineage>
        <taxon>Bacteria</taxon>
        <taxon>Pseudomonadati</taxon>
        <taxon>Bacteroidota</taxon>
        <taxon>Flavobacteriia</taxon>
        <taxon>Flavobacteriales</taxon>
        <taxon>Weeksellaceae</taxon>
        <taxon>Chryseobacterium group</taxon>
        <taxon>Chryseobacterium</taxon>
    </lineage>
</organism>
<dbReference type="RefSeq" id="WP_124784864.1">
    <property type="nucleotide sequence ID" value="NZ_CP034171.1"/>
</dbReference>
<accession>A0A3G8WY31</accession>